<dbReference type="SUPFAM" id="SSF47413">
    <property type="entry name" value="lambda repressor-like DNA-binding domains"/>
    <property type="match status" value="1"/>
</dbReference>
<dbReference type="Pfam" id="PF01381">
    <property type="entry name" value="HTH_3"/>
    <property type="match status" value="1"/>
</dbReference>
<evidence type="ECO:0000256" key="1">
    <source>
        <dbReference type="SAM" id="MobiDB-lite"/>
    </source>
</evidence>
<reference evidence="4" key="1">
    <citation type="submission" date="2019-09" db="EMBL/GenBank/DDBJ databases">
        <title>Antimicrobial potential of Antarctic Bacteria.</title>
        <authorList>
            <person name="Benaud N."/>
            <person name="Edwards R.J."/>
            <person name="Ferrari B.C."/>
        </authorList>
    </citation>
    <scope>NUCLEOTIDE SEQUENCE [LARGE SCALE GENOMIC DNA]</scope>
    <source>
        <strain evidence="4">INR9</strain>
    </source>
</reference>
<dbReference type="Gene3D" id="1.10.260.40">
    <property type="entry name" value="lambda repressor-like DNA-binding domains"/>
    <property type="match status" value="1"/>
</dbReference>
<protein>
    <submittedName>
        <fullName evidence="3">Helix-turn-helix transcriptional regulator</fullName>
    </submittedName>
</protein>
<name>A0A7G6YF49_9MICO</name>
<proteinExistence type="predicted"/>
<dbReference type="InterPro" id="IPR010982">
    <property type="entry name" value="Lambda_DNA-bd_dom_sf"/>
</dbReference>
<dbReference type="GO" id="GO:0003677">
    <property type="term" value="F:DNA binding"/>
    <property type="evidence" value="ECO:0007669"/>
    <property type="project" value="InterPro"/>
</dbReference>
<feature type="region of interest" description="Disordered" evidence="1">
    <location>
        <begin position="1"/>
        <end position="24"/>
    </location>
</feature>
<dbReference type="PROSITE" id="PS50943">
    <property type="entry name" value="HTH_CROC1"/>
    <property type="match status" value="1"/>
</dbReference>
<dbReference type="AlphaFoldDB" id="A0A7G6YF49"/>
<gene>
    <name evidence="3" type="ORF">F1C12_19670</name>
</gene>
<accession>A0A7G6YF49</accession>
<sequence>MRTHSLRTLGKDHAGPQSRRMSSPRFEAARILGDRLRSRRVELGLSQYEVANLSQVDVANYGKVERGTGNPTLLTLLQLAVTLETEPGALLEGLADTALLPERTRPFSVSDFVRERNARLDREAAAD</sequence>
<dbReference type="KEGG" id="lse:F1C12_19670"/>
<evidence type="ECO:0000313" key="4">
    <source>
        <dbReference type="Proteomes" id="UP000515511"/>
    </source>
</evidence>
<evidence type="ECO:0000259" key="2">
    <source>
        <dbReference type="PROSITE" id="PS50943"/>
    </source>
</evidence>
<dbReference type="Proteomes" id="UP000515511">
    <property type="component" value="Chromosome"/>
</dbReference>
<dbReference type="InterPro" id="IPR001387">
    <property type="entry name" value="Cro/C1-type_HTH"/>
</dbReference>
<dbReference type="CDD" id="cd00093">
    <property type="entry name" value="HTH_XRE"/>
    <property type="match status" value="1"/>
</dbReference>
<evidence type="ECO:0000313" key="3">
    <source>
        <dbReference type="EMBL" id="QNE37114.1"/>
    </source>
</evidence>
<organism evidence="3 4">
    <name type="scientific">Leifsonia shinshuensis</name>
    <dbReference type="NCBI Taxonomy" id="150026"/>
    <lineage>
        <taxon>Bacteria</taxon>
        <taxon>Bacillati</taxon>
        <taxon>Actinomycetota</taxon>
        <taxon>Actinomycetes</taxon>
        <taxon>Micrococcales</taxon>
        <taxon>Microbacteriaceae</taxon>
        <taxon>Leifsonia</taxon>
    </lineage>
</organism>
<dbReference type="SMART" id="SM00530">
    <property type="entry name" value="HTH_XRE"/>
    <property type="match status" value="1"/>
</dbReference>
<feature type="domain" description="HTH cro/C1-type" evidence="2">
    <location>
        <begin position="36"/>
        <end position="90"/>
    </location>
</feature>
<dbReference type="EMBL" id="CP043641">
    <property type="protein sequence ID" value="QNE37114.1"/>
    <property type="molecule type" value="Genomic_DNA"/>
</dbReference>